<sequence>MTAIVPVVALIPARGGSKRIPHKNIRLFNGIPVIAHTIAAAKASGLFDRIVVSTDDEEIMAVAKAHGAEVPFRRPRALADDHTTTLDVIRHAIAMLGLPPEALCCCIYATAPLLCVEDLRAGYRQLSDRPDKAFAFPVTVYPFPIQRALRKLADGSVEARQPEYYQTRSQDLEPCYHDAGQFYWGRVQAWLDGVSVYSPAAIALEIPHYRVQDIDTPADWVRAEYLQRALRDVPEIFR</sequence>
<dbReference type="Proteomes" id="UP000662678">
    <property type="component" value="Unassembled WGS sequence"/>
</dbReference>
<accession>A0ABQ3HDQ6</accession>
<dbReference type="Gene3D" id="3.90.550.10">
    <property type="entry name" value="Spore Coat Polysaccharide Biosynthesis Protein SpsA, Chain A"/>
    <property type="match status" value="1"/>
</dbReference>
<dbReference type="Pfam" id="PF02348">
    <property type="entry name" value="CTP_transf_3"/>
    <property type="match status" value="1"/>
</dbReference>
<dbReference type="CDD" id="cd02513">
    <property type="entry name" value="CMP-NeuAc_Synthase"/>
    <property type="match status" value="1"/>
</dbReference>
<dbReference type="NCBIfam" id="TIGR03584">
    <property type="entry name" value="PseF"/>
    <property type="match status" value="1"/>
</dbReference>
<keyword evidence="2" id="KW-1185">Reference proteome</keyword>
<evidence type="ECO:0000313" key="2">
    <source>
        <dbReference type="Proteomes" id="UP000662678"/>
    </source>
</evidence>
<evidence type="ECO:0000313" key="1">
    <source>
        <dbReference type="EMBL" id="GHD79179.1"/>
    </source>
</evidence>
<reference evidence="2" key="1">
    <citation type="journal article" date="2019" name="Int. J. Syst. Evol. Microbiol.">
        <title>The Global Catalogue of Microorganisms (GCM) 10K type strain sequencing project: providing services to taxonomists for standard genome sequencing and annotation.</title>
        <authorList>
            <consortium name="The Broad Institute Genomics Platform"/>
            <consortium name="The Broad Institute Genome Sequencing Center for Infectious Disease"/>
            <person name="Wu L."/>
            <person name="Ma J."/>
        </authorList>
    </citation>
    <scope>NUCLEOTIDE SEQUENCE [LARGE SCALE GENOMIC DNA]</scope>
    <source>
        <strain evidence="2">KCTC 23713</strain>
    </source>
</reference>
<dbReference type="PANTHER" id="PTHR21485:SF6">
    <property type="entry name" value="N-ACYLNEURAMINATE CYTIDYLYLTRANSFERASE-RELATED"/>
    <property type="match status" value="1"/>
</dbReference>
<dbReference type="PANTHER" id="PTHR21485">
    <property type="entry name" value="HAD SUPERFAMILY MEMBERS CMAS AND KDSC"/>
    <property type="match status" value="1"/>
</dbReference>
<dbReference type="InterPro" id="IPR020039">
    <property type="entry name" value="PseF"/>
</dbReference>
<dbReference type="SUPFAM" id="SSF53448">
    <property type="entry name" value="Nucleotide-diphospho-sugar transferases"/>
    <property type="match status" value="1"/>
</dbReference>
<proteinExistence type="predicted"/>
<dbReference type="GO" id="GO:0016779">
    <property type="term" value="F:nucleotidyltransferase activity"/>
    <property type="evidence" value="ECO:0007669"/>
    <property type="project" value="UniProtKB-KW"/>
</dbReference>
<keyword evidence="1" id="KW-0808">Transferase</keyword>
<comment type="caution">
    <text evidence="1">The sequence shown here is derived from an EMBL/GenBank/DDBJ whole genome shotgun (WGS) entry which is preliminary data.</text>
</comment>
<name>A0ABQ3HDQ6_9NEIS</name>
<dbReference type="InterPro" id="IPR050793">
    <property type="entry name" value="CMP-NeuNAc_synthase"/>
</dbReference>
<organism evidence="1 2">
    <name type="scientific">Vogesella fluminis</name>
    <dbReference type="NCBI Taxonomy" id="1069161"/>
    <lineage>
        <taxon>Bacteria</taxon>
        <taxon>Pseudomonadati</taxon>
        <taxon>Pseudomonadota</taxon>
        <taxon>Betaproteobacteria</taxon>
        <taxon>Neisseriales</taxon>
        <taxon>Chromobacteriaceae</taxon>
        <taxon>Vogesella</taxon>
    </lineage>
</organism>
<gene>
    <name evidence="1" type="primary">rkpN</name>
    <name evidence="1" type="ORF">GCM10011419_22200</name>
</gene>
<dbReference type="EMBL" id="BMYP01000029">
    <property type="protein sequence ID" value="GHD79179.1"/>
    <property type="molecule type" value="Genomic_DNA"/>
</dbReference>
<protein>
    <submittedName>
        <fullName evidence="1">Pseudaminic acid cytidylyltransferase</fullName>
    </submittedName>
</protein>
<dbReference type="InterPro" id="IPR029044">
    <property type="entry name" value="Nucleotide-diphossugar_trans"/>
</dbReference>
<dbReference type="InterPro" id="IPR003329">
    <property type="entry name" value="Cytidylyl_trans"/>
</dbReference>
<keyword evidence="1" id="KW-0548">Nucleotidyltransferase</keyword>